<evidence type="ECO:0000256" key="3">
    <source>
        <dbReference type="ARBA" id="ARBA00022519"/>
    </source>
</evidence>
<dbReference type="GO" id="GO:0012505">
    <property type="term" value="C:endomembrane system"/>
    <property type="evidence" value="ECO:0007669"/>
    <property type="project" value="UniProtKB-SubCell"/>
</dbReference>
<dbReference type="PANTHER" id="PTHR30335:SF0">
    <property type="entry name" value="ION-TRANSLOCATING OXIDOREDUCTASE COMPLEX SUBUNIT A"/>
    <property type="match status" value="1"/>
</dbReference>
<organism evidence="9 10">
    <name type="scientific">Pseudomonas cichorii</name>
    <dbReference type="NCBI Taxonomy" id="36746"/>
    <lineage>
        <taxon>Bacteria</taxon>
        <taxon>Pseudomonadati</taxon>
        <taxon>Pseudomonadota</taxon>
        <taxon>Gammaproteobacteria</taxon>
        <taxon>Pseudomonadales</taxon>
        <taxon>Pseudomonadaceae</taxon>
        <taxon>Pseudomonas</taxon>
    </lineage>
</organism>
<comment type="subcellular location">
    <subcellularLocation>
        <location evidence="1">Endomembrane system</location>
        <topology evidence="1">Multi-pass membrane protein</topology>
    </subcellularLocation>
</comment>
<name>A0A3M4M060_PSECI</name>
<evidence type="ECO:0000313" key="9">
    <source>
        <dbReference type="EMBL" id="RMQ47106.1"/>
    </source>
</evidence>
<dbReference type="PANTHER" id="PTHR30335">
    <property type="entry name" value="INTEGRAL MEMBRANE PROTEIN OF SOXR-REDUCING COMPLEX"/>
    <property type="match status" value="1"/>
</dbReference>
<dbReference type="PIRSF" id="PIRSF006102">
    <property type="entry name" value="NQR_DE"/>
    <property type="match status" value="1"/>
</dbReference>
<feature type="transmembrane region" description="Helical" evidence="8">
    <location>
        <begin position="69"/>
        <end position="90"/>
    </location>
</feature>
<gene>
    <name evidence="9" type="ORF">ALQ04_00005</name>
</gene>
<keyword evidence="6 8" id="KW-1133">Transmembrane helix</keyword>
<feature type="transmembrane region" description="Helical" evidence="8">
    <location>
        <begin position="39"/>
        <end position="63"/>
    </location>
</feature>
<evidence type="ECO:0000256" key="2">
    <source>
        <dbReference type="ARBA" id="ARBA00022448"/>
    </source>
</evidence>
<protein>
    <submittedName>
        <fullName evidence="9">Electron transport complex protein RnfA</fullName>
    </submittedName>
</protein>
<dbReference type="OrthoDB" id="9803631at2"/>
<dbReference type="EMBL" id="RBRE01000039">
    <property type="protein sequence ID" value="RMQ47106.1"/>
    <property type="molecule type" value="Genomic_DNA"/>
</dbReference>
<reference evidence="9 10" key="1">
    <citation type="submission" date="2018-08" db="EMBL/GenBank/DDBJ databases">
        <title>Recombination of ecologically and evolutionarily significant loci maintains genetic cohesion in the Pseudomonas syringae species complex.</title>
        <authorList>
            <person name="Dillon M."/>
            <person name="Thakur S."/>
            <person name="Almeida R.N.D."/>
            <person name="Weir B.S."/>
            <person name="Guttman D.S."/>
        </authorList>
    </citation>
    <scope>NUCLEOTIDE SEQUENCE [LARGE SCALE GENOMIC DNA]</scope>
    <source>
        <strain evidence="9 10">ICMP 3353</strain>
    </source>
</reference>
<evidence type="ECO:0000313" key="10">
    <source>
        <dbReference type="Proteomes" id="UP000277236"/>
    </source>
</evidence>
<evidence type="ECO:0000256" key="7">
    <source>
        <dbReference type="ARBA" id="ARBA00023136"/>
    </source>
</evidence>
<evidence type="ECO:0000256" key="1">
    <source>
        <dbReference type="ARBA" id="ARBA00004127"/>
    </source>
</evidence>
<evidence type="ECO:0000256" key="8">
    <source>
        <dbReference type="SAM" id="Phobius"/>
    </source>
</evidence>
<keyword evidence="5" id="KW-1278">Translocase</keyword>
<proteinExistence type="predicted"/>
<keyword evidence="3" id="KW-0997">Cell inner membrane</keyword>
<comment type="caution">
    <text evidence="9">The sequence shown here is derived from an EMBL/GenBank/DDBJ whole genome shotgun (WGS) entry which is preliminary data.</text>
</comment>
<feature type="transmembrane region" description="Helical" evidence="8">
    <location>
        <begin position="133"/>
        <end position="151"/>
    </location>
</feature>
<accession>A0A3M4M060</accession>
<sequence>MTDFIYTLLSAALINNFVLQQPLGADPLTRTTSLHRHRLHALGIATCWLMLASSIVSYLILHYLLPVPYLRLFVFLPVLVLLTMPSLTALKRLFPRLDFDGLRPLLLGNAGVTGVLLLGIGPEQLPEQGLGHLLALSLGAGLGFWLVLSLLDDLGQRVRTEDIPQPFRGMPIQLIGVGLMGLAFLGFNGLVKA</sequence>
<evidence type="ECO:0000256" key="5">
    <source>
        <dbReference type="ARBA" id="ARBA00022967"/>
    </source>
</evidence>
<dbReference type="RefSeq" id="WP_122315548.1">
    <property type="nucleotide sequence ID" value="NZ_RBRE01000039.1"/>
</dbReference>
<evidence type="ECO:0000256" key="4">
    <source>
        <dbReference type="ARBA" id="ARBA00022692"/>
    </source>
</evidence>
<feature type="transmembrane region" description="Helical" evidence="8">
    <location>
        <begin position="102"/>
        <end position="121"/>
    </location>
</feature>
<dbReference type="InterPro" id="IPR003667">
    <property type="entry name" value="NqrDE/RnfAE"/>
</dbReference>
<keyword evidence="3" id="KW-1003">Cell membrane</keyword>
<dbReference type="InterPro" id="IPR050133">
    <property type="entry name" value="NqrDE/RnfAE_oxidrdctase"/>
</dbReference>
<evidence type="ECO:0000256" key="6">
    <source>
        <dbReference type="ARBA" id="ARBA00022989"/>
    </source>
</evidence>
<dbReference type="Proteomes" id="UP000277236">
    <property type="component" value="Unassembled WGS sequence"/>
</dbReference>
<keyword evidence="4 8" id="KW-0812">Transmembrane</keyword>
<dbReference type="AlphaFoldDB" id="A0A3M4M060"/>
<dbReference type="GO" id="GO:0005886">
    <property type="term" value="C:plasma membrane"/>
    <property type="evidence" value="ECO:0007669"/>
    <property type="project" value="TreeGrafter"/>
</dbReference>
<keyword evidence="2" id="KW-0813">Transport</keyword>
<keyword evidence="7 8" id="KW-0472">Membrane</keyword>
<feature type="transmembrane region" description="Helical" evidence="8">
    <location>
        <begin position="172"/>
        <end position="191"/>
    </location>
</feature>
<dbReference type="Pfam" id="PF02508">
    <property type="entry name" value="Rnf-Nqr"/>
    <property type="match status" value="1"/>
</dbReference>